<evidence type="ECO:0000313" key="9">
    <source>
        <dbReference type="Proteomes" id="UP000321805"/>
    </source>
</evidence>
<dbReference type="OrthoDB" id="5198202at2"/>
<evidence type="ECO:0000259" key="7">
    <source>
        <dbReference type="Pfam" id="PF13515"/>
    </source>
</evidence>
<evidence type="ECO:0000256" key="5">
    <source>
        <dbReference type="SAM" id="MobiDB-lite"/>
    </source>
</evidence>
<keyword evidence="3 6" id="KW-1133">Transmembrane helix</keyword>
<dbReference type="InterPro" id="IPR049453">
    <property type="entry name" value="Memb_transporter_dom"/>
</dbReference>
<feature type="transmembrane region" description="Helical" evidence="6">
    <location>
        <begin position="180"/>
        <end position="199"/>
    </location>
</feature>
<feature type="transmembrane region" description="Helical" evidence="6">
    <location>
        <begin position="150"/>
        <end position="168"/>
    </location>
</feature>
<keyword evidence="2 6" id="KW-0812">Transmembrane</keyword>
<name>A0A5B8U800_9ACTN</name>
<evidence type="ECO:0000256" key="4">
    <source>
        <dbReference type="ARBA" id="ARBA00023136"/>
    </source>
</evidence>
<proteinExistence type="predicted"/>
<reference evidence="8 9" key="1">
    <citation type="journal article" date="2018" name="J. Microbiol.">
        <title>Baekduia soli gen. nov., sp. nov., a novel bacterium isolated from the soil of Baekdu Mountain and proposal of a novel family name, Baekduiaceae fam. nov.</title>
        <authorList>
            <person name="An D.S."/>
            <person name="Siddiqi M.Z."/>
            <person name="Kim K.H."/>
            <person name="Yu H.S."/>
            <person name="Im W.T."/>
        </authorList>
    </citation>
    <scope>NUCLEOTIDE SEQUENCE [LARGE SCALE GENOMIC DNA]</scope>
    <source>
        <strain evidence="8 9">BR7-21</strain>
    </source>
</reference>
<protein>
    <submittedName>
        <fullName evidence="8">Aromatic acid exporter family protein</fullName>
    </submittedName>
</protein>
<feature type="region of interest" description="Disordered" evidence="5">
    <location>
        <begin position="56"/>
        <end position="77"/>
    </location>
</feature>
<dbReference type="GO" id="GO:0016020">
    <property type="term" value="C:membrane"/>
    <property type="evidence" value="ECO:0007669"/>
    <property type="project" value="UniProtKB-SubCell"/>
</dbReference>
<feature type="compositionally biased region" description="Low complexity" evidence="5">
    <location>
        <begin position="98"/>
        <end position="110"/>
    </location>
</feature>
<sequence>MYAERVWWPRASCGGAVMVAAVLFMGGRSFDAVRGESSRIRATDHVRARNEIAPGRWTGRDARQRRPASFPPVGPAGRGMWRGYGAELRPSCVSTDVPGAPRRANRGAPALSGVGRRPRGYRAGTVRSRDALEVAAERSRVSLRDRLDRLRALGPTLVLGALAAGVSWEIARHVVGGRGAFFAPVAAIISLGLTVGARLERAIELMVGVALGIALADVLVLELGSGLPQLVAIVLLATALAVFLGGGPLLVNQMAVSAILVVTLQPPTNGLSFSRAADALIGCGVTLVLNFVILPIDPVRLARQEAEPVLRELAGVLDDVAAALGARDPDGARAALVRARAIDAHTQRFLEALTIGRETAAAAPQRRSARGPLAVYSEAGGQLDLAVRNVRVLARGAMRAIDVGDRVPPGVVEAVGELREAVACLDPWLGDPARSAAVVDPAVRAARRASAVLEQTSNLSVSVIVGQIRSTAVDLLRSTGMAPDEARARIRGTVAPGI</sequence>
<gene>
    <name evidence="8" type="ORF">FSW04_17495</name>
</gene>
<feature type="domain" description="Integral membrane bound transporter" evidence="7">
    <location>
        <begin position="173"/>
        <end position="288"/>
    </location>
</feature>
<evidence type="ECO:0000256" key="6">
    <source>
        <dbReference type="SAM" id="Phobius"/>
    </source>
</evidence>
<evidence type="ECO:0000313" key="8">
    <source>
        <dbReference type="EMBL" id="QEC49194.1"/>
    </source>
</evidence>
<evidence type="ECO:0000256" key="1">
    <source>
        <dbReference type="ARBA" id="ARBA00004141"/>
    </source>
</evidence>
<accession>A0A5B8U800</accession>
<feature type="region of interest" description="Disordered" evidence="5">
    <location>
        <begin position="95"/>
        <end position="114"/>
    </location>
</feature>
<keyword evidence="9" id="KW-1185">Reference proteome</keyword>
<evidence type="ECO:0000256" key="3">
    <source>
        <dbReference type="ARBA" id="ARBA00022989"/>
    </source>
</evidence>
<comment type="subcellular location">
    <subcellularLocation>
        <location evidence="1">Membrane</location>
        <topology evidence="1">Multi-pass membrane protein</topology>
    </subcellularLocation>
</comment>
<evidence type="ECO:0000256" key="2">
    <source>
        <dbReference type="ARBA" id="ARBA00022692"/>
    </source>
</evidence>
<feature type="transmembrane region" description="Helical" evidence="6">
    <location>
        <begin position="276"/>
        <end position="296"/>
    </location>
</feature>
<feature type="transmembrane region" description="Helical" evidence="6">
    <location>
        <begin position="206"/>
        <end position="225"/>
    </location>
</feature>
<keyword evidence="4 6" id="KW-0472">Membrane</keyword>
<dbReference type="AlphaFoldDB" id="A0A5B8U800"/>
<dbReference type="EMBL" id="CP042430">
    <property type="protein sequence ID" value="QEC49194.1"/>
    <property type="molecule type" value="Genomic_DNA"/>
</dbReference>
<feature type="transmembrane region" description="Helical" evidence="6">
    <location>
        <begin position="231"/>
        <end position="264"/>
    </location>
</feature>
<dbReference type="KEGG" id="bsol:FSW04_17495"/>
<dbReference type="Proteomes" id="UP000321805">
    <property type="component" value="Chromosome"/>
</dbReference>
<organism evidence="8 9">
    <name type="scientific">Baekduia soli</name>
    <dbReference type="NCBI Taxonomy" id="496014"/>
    <lineage>
        <taxon>Bacteria</taxon>
        <taxon>Bacillati</taxon>
        <taxon>Actinomycetota</taxon>
        <taxon>Thermoleophilia</taxon>
        <taxon>Solirubrobacterales</taxon>
        <taxon>Baekduiaceae</taxon>
        <taxon>Baekduia</taxon>
    </lineage>
</organism>
<dbReference type="Pfam" id="PF13515">
    <property type="entry name" value="FUSC_2"/>
    <property type="match status" value="1"/>
</dbReference>